<feature type="region of interest" description="Disordered" evidence="1">
    <location>
        <begin position="33"/>
        <end position="142"/>
    </location>
</feature>
<dbReference type="PANTHER" id="PTHR24023">
    <property type="entry name" value="COLLAGEN ALPHA"/>
    <property type="match status" value="1"/>
</dbReference>
<dbReference type="GO" id="GO:0005615">
    <property type="term" value="C:extracellular space"/>
    <property type="evidence" value="ECO:0007669"/>
    <property type="project" value="TreeGrafter"/>
</dbReference>
<feature type="compositionally biased region" description="Low complexity" evidence="1">
    <location>
        <begin position="196"/>
        <end position="230"/>
    </location>
</feature>
<protein>
    <recommendedName>
        <fullName evidence="3">Collagen triple helix repeat containing protein</fullName>
    </recommendedName>
</protein>
<dbReference type="GO" id="GO:0031012">
    <property type="term" value="C:extracellular matrix"/>
    <property type="evidence" value="ECO:0007669"/>
    <property type="project" value="TreeGrafter"/>
</dbReference>
<name>A0A6C0ICY3_9ZZZZ</name>
<evidence type="ECO:0008006" key="3">
    <source>
        <dbReference type="Google" id="ProtNLM"/>
    </source>
</evidence>
<dbReference type="InterPro" id="IPR008160">
    <property type="entry name" value="Collagen"/>
</dbReference>
<evidence type="ECO:0000313" key="2">
    <source>
        <dbReference type="EMBL" id="QHT90287.1"/>
    </source>
</evidence>
<dbReference type="Gene3D" id="2.60.120.260">
    <property type="entry name" value="Galactose-binding domain-like"/>
    <property type="match status" value="1"/>
</dbReference>
<proteinExistence type="predicted"/>
<dbReference type="PANTHER" id="PTHR24023:SF1082">
    <property type="entry name" value="COLLAGEN TRIPLE HELIX REPEAT"/>
    <property type="match status" value="1"/>
</dbReference>
<sequence>MPICNFCDSDDNGCHHCHDSKHHTCFPTKKCDRKKKNTIQSCKDGKDGRDGFDGKDGKNGENGKDGKNGRDGKDGRDGEDGKNGKDGEDGRDGRDGKDGKDGENGRDGKNGEDGRDGRNGKDGCDGQNGKDGENGKDGRNGCDGEDGCDGDIGPIGPRGCRGEDGCRGLPGPTGCPGKDGLPGTPGCSGKTGEMGYTGPTGPNGFTGSPGPTGSTGQDGSIGIPGPTGQPGNNGTGSTGPTGSHGQDGSTGPTGPPGVYDCSCIQYVNTFITKDISGGLNGGPQDVKLIYQIPNLCSFVVHGFDISNNPRNLYVRTGESPSYENGIGFISDTFGNDNEIDKIHYTQLDLGDYQRIKNIKCKDPTINIGSIQRNEGYQIYGSNNLGTIGTLLYSYTNTSSDPSFCQQQIVIPSYNTTNLTKTGDIYLYGAVPFRYISVKATTGNVILNLLTLSLCSCYTFAH</sequence>
<dbReference type="Pfam" id="PF01391">
    <property type="entry name" value="Collagen"/>
    <property type="match status" value="1"/>
</dbReference>
<organism evidence="2">
    <name type="scientific">viral metagenome</name>
    <dbReference type="NCBI Taxonomy" id="1070528"/>
    <lineage>
        <taxon>unclassified sequences</taxon>
        <taxon>metagenomes</taxon>
        <taxon>organismal metagenomes</taxon>
    </lineage>
</organism>
<dbReference type="InterPro" id="IPR050149">
    <property type="entry name" value="Collagen_superfamily"/>
</dbReference>
<feature type="region of interest" description="Disordered" evidence="1">
    <location>
        <begin position="186"/>
        <end position="254"/>
    </location>
</feature>
<feature type="compositionally biased region" description="Basic and acidic residues" evidence="1">
    <location>
        <begin position="43"/>
        <end position="142"/>
    </location>
</feature>
<evidence type="ECO:0000256" key="1">
    <source>
        <dbReference type="SAM" id="MobiDB-lite"/>
    </source>
</evidence>
<accession>A0A6C0ICY3</accession>
<reference evidence="2" key="1">
    <citation type="journal article" date="2020" name="Nature">
        <title>Giant virus diversity and host interactions through global metagenomics.</title>
        <authorList>
            <person name="Schulz F."/>
            <person name="Roux S."/>
            <person name="Paez-Espino D."/>
            <person name="Jungbluth S."/>
            <person name="Walsh D.A."/>
            <person name="Denef V.J."/>
            <person name="McMahon K.D."/>
            <person name="Konstantinidis K.T."/>
            <person name="Eloe-Fadrosh E.A."/>
            <person name="Kyrpides N.C."/>
            <person name="Woyke T."/>
        </authorList>
    </citation>
    <scope>NUCLEOTIDE SEQUENCE</scope>
    <source>
        <strain evidence="2">GVMAG-M-3300023184-68</strain>
    </source>
</reference>
<dbReference type="EMBL" id="MN740153">
    <property type="protein sequence ID" value="QHT90287.1"/>
    <property type="molecule type" value="Genomic_DNA"/>
</dbReference>
<dbReference type="AlphaFoldDB" id="A0A6C0ICY3"/>